<dbReference type="RefSeq" id="WP_189160915.1">
    <property type="nucleotide sequence ID" value="NZ_BMNT01000001.1"/>
</dbReference>
<sequence length="120" mass="13199">MSDPAGEFPPQAVRAVAEILRCWEVDRSGEPVDPVEEFDIDARELLEAAAPLLADQARAAGAAEERARIAETLRHLGDWPDGHADFRALVERHRLYSGDRPAFSKLLLALAELVERGDDA</sequence>
<dbReference type="Proteomes" id="UP000645217">
    <property type="component" value="Unassembled WGS sequence"/>
</dbReference>
<keyword evidence="2" id="KW-1185">Reference proteome</keyword>
<organism evidence="1 2">
    <name type="scientific">Sphaerisporangium melleum</name>
    <dbReference type="NCBI Taxonomy" id="321316"/>
    <lineage>
        <taxon>Bacteria</taxon>
        <taxon>Bacillati</taxon>
        <taxon>Actinomycetota</taxon>
        <taxon>Actinomycetes</taxon>
        <taxon>Streptosporangiales</taxon>
        <taxon>Streptosporangiaceae</taxon>
        <taxon>Sphaerisporangium</taxon>
    </lineage>
</organism>
<protein>
    <submittedName>
        <fullName evidence="1">Uncharacterized protein</fullName>
    </submittedName>
</protein>
<evidence type="ECO:0000313" key="1">
    <source>
        <dbReference type="EMBL" id="GGK61737.1"/>
    </source>
</evidence>
<proteinExistence type="predicted"/>
<reference evidence="1" key="1">
    <citation type="journal article" date="2014" name="Int. J. Syst. Evol. Microbiol.">
        <title>Complete genome sequence of Corynebacterium casei LMG S-19264T (=DSM 44701T), isolated from a smear-ripened cheese.</title>
        <authorList>
            <consortium name="US DOE Joint Genome Institute (JGI-PGF)"/>
            <person name="Walter F."/>
            <person name="Albersmeier A."/>
            <person name="Kalinowski J."/>
            <person name="Ruckert C."/>
        </authorList>
    </citation>
    <scope>NUCLEOTIDE SEQUENCE</scope>
    <source>
        <strain evidence="1">JCM 13064</strain>
    </source>
</reference>
<evidence type="ECO:0000313" key="2">
    <source>
        <dbReference type="Proteomes" id="UP000645217"/>
    </source>
</evidence>
<reference evidence="1" key="2">
    <citation type="submission" date="2020-09" db="EMBL/GenBank/DDBJ databases">
        <authorList>
            <person name="Sun Q."/>
            <person name="Ohkuma M."/>
        </authorList>
    </citation>
    <scope>NUCLEOTIDE SEQUENCE</scope>
    <source>
        <strain evidence="1">JCM 13064</strain>
    </source>
</reference>
<dbReference type="AlphaFoldDB" id="A0A917QP25"/>
<dbReference type="EMBL" id="BMNT01000001">
    <property type="protein sequence ID" value="GGK61737.1"/>
    <property type="molecule type" value="Genomic_DNA"/>
</dbReference>
<gene>
    <name evidence="1" type="ORF">GCM10007964_01130</name>
</gene>
<accession>A0A917QP25</accession>
<comment type="caution">
    <text evidence="1">The sequence shown here is derived from an EMBL/GenBank/DDBJ whole genome shotgun (WGS) entry which is preliminary data.</text>
</comment>
<name>A0A917QP25_9ACTN</name>